<evidence type="ECO:0000313" key="1">
    <source>
        <dbReference type="EMBL" id="EJF53030.1"/>
    </source>
</evidence>
<name>J1I2T9_9BACT</name>
<dbReference type="HOGENOM" id="CLU_1061261_0_0_10"/>
<dbReference type="Proteomes" id="UP000005113">
    <property type="component" value="Unassembled WGS sequence"/>
</dbReference>
<protein>
    <submittedName>
        <fullName evidence="1">Uncharacterized protein</fullName>
    </submittedName>
</protein>
<dbReference type="AlphaFoldDB" id="J1I2T9"/>
<evidence type="ECO:0000313" key="2">
    <source>
        <dbReference type="Proteomes" id="UP000005113"/>
    </source>
</evidence>
<gene>
    <name evidence="1" type="ORF">SapgrDRAFT_1312</name>
</gene>
<organism evidence="1 2">
    <name type="scientific">Saprospira grandis DSM 2844</name>
    <dbReference type="NCBI Taxonomy" id="694433"/>
    <lineage>
        <taxon>Bacteria</taxon>
        <taxon>Pseudomonadati</taxon>
        <taxon>Bacteroidota</taxon>
        <taxon>Saprospiria</taxon>
        <taxon>Saprospirales</taxon>
        <taxon>Saprospiraceae</taxon>
        <taxon>Saprospira</taxon>
    </lineage>
</organism>
<dbReference type="EMBL" id="JH719942">
    <property type="protein sequence ID" value="EJF53030.1"/>
    <property type="molecule type" value="Genomic_DNA"/>
</dbReference>
<sequence length="262" mass="29907">MITEEKKIELIEKLVLNYEMTAEERQKANDLKETMPTEEYKDYEMLFKGLDGLAADSLLADMKSWDAEAAAAEEETKEKPAAKGSFLSNFKFWQLAASVLLLFGLSYSLYQLFPQEDRYFASLEAAPLYSFTRGQAPKASQTLIAQKYRDKDYPALVEQMAQLSLAELQAKDLKTQLAFGFSSVKTGKELEKAEAMLLAFPQEENKIRLMQLKDFQLFLISYQLGKQEAMQALAAQILKQPRHECYAQVQAFYEEKDLALPQ</sequence>
<dbReference type="RefSeq" id="WP_002658410.1">
    <property type="nucleotide sequence ID" value="NZ_JH719942.1"/>
</dbReference>
<proteinExistence type="predicted"/>
<accession>J1I2T9</accession>
<reference evidence="2" key="1">
    <citation type="journal article" date="2012" name="Stand. Genomic Sci.">
        <title>Permanent draft genome sequence of the gliding predator Saprospira grandis strain Sa g1 (= HR1).</title>
        <authorList>
            <person name="Mavromatis K."/>
            <person name="Chertkov O."/>
            <person name="Lapidus A."/>
            <person name="Nolan M."/>
            <person name="Lucas S."/>
            <person name="Tice H."/>
            <person name="Del Rio T.G."/>
            <person name="Cheng J.F."/>
            <person name="Han C."/>
            <person name="Tapia R."/>
            <person name="Bruce D."/>
            <person name="Goodwin L.A."/>
            <person name="Pitluck S."/>
            <person name="Huntemann M."/>
            <person name="Liolios K."/>
            <person name="Pagani I."/>
            <person name="Ivanova N."/>
            <person name="Mikhailova N."/>
            <person name="Pati A."/>
            <person name="Chen A."/>
            <person name="Palaniappan K."/>
            <person name="Land M."/>
            <person name="Brambilla E.M."/>
            <person name="Rohde M."/>
            <person name="Spring S."/>
            <person name="Goker M."/>
            <person name="Detter J.C."/>
            <person name="Bristow J."/>
            <person name="Eisen J.A."/>
            <person name="Markowitz V."/>
            <person name="Hugenholtz P."/>
            <person name="Kyrpides N.C."/>
            <person name="Klenk H.P."/>
            <person name="Woyke T."/>
        </authorList>
    </citation>
    <scope>NUCLEOTIDE SEQUENCE [LARGE SCALE GENOMIC DNA]</scope>
    <source>
        <strain evidence="2">DSM 2844</strain>
    </source>
</reference>
<dbReference type="OrthoDB" id="9823437at2"/>